<sequence length="137" mass="14736">MLSEELLFLFCELSSSPAGGWLAVVVVVGGGEVLEVEVEEEEEVEASGALFLFGRGSVDVEVEVEVDDGDEVDGHDDIDDIDIDVDVSLMPMLSTPMLVPAMANVMGRAVLASTLESVKVTRYAKERKQFPVVLSFA</sequence>
<proteinExistence type="predicted"/>
<organism evidence="1 2">
    <name type="scientific">Trichophyton rubrum</name>
    <name type="common">Athlete's foot fungus</name>
    <name type="synonym">Epidermophyton rubrum</name>
    <dbReference type="NCBI Taxonomy" id="5551"/>
    <lineage>
        <taxon>Eukaryota</taxon>
        <taxon>Fungi</taxon>
        <taxon>Dikarya</taxon>
        <taxon>Ascomycota</taxon>
        <taxon>Pezizomycotina</taxon>
        <taxon>Eurotiomycetes</taxon>
        <taxon>Eurotiomycetidae</taxon>
        <taxon>Onygenales</taxon>
        <taxon>Arthrodermataceae</taxon>
        <taxon>Trichophyton</taxon>
    </lineage>
</organism>
<gene>
    <name evidence="1" type="ORF">A7C99_4658</name>
</gene>
<reference evidence="1 2" key="1">
    <citation type="submission" date="2016-05" db="EMBL/GenBank/DDBJ databases">
        <title>Genome sequencing of Trichophyton rubrum CMCC(F)T1i isolated from hair.</title>
        <authorList>
            <person name="Zhan P."/>
            <person name="Tao Y."/>
            <person name="Liu W."/>
        </authorList>
    </citation>
    <scope>NUCLEOTIDE SEQUENCE [LARGE SCALE GENOMIC DNA]</scope>
    <source>
        <strain evidence="2">CMCC(F)T1i</strain>
    </source>
</reference>
<dbReference type="Proteomes" id="UP000243015">
    <property type="component" value="Unassembled WGS sequence"/>
</dbReference>
<dbReference type="AlphaFoldDB" id="A0A178EW96"/>
<protein>
    <submittedName>
        <fullName evidence="1">Uncharacterized protein</fullName>
    </submittedName>
</protein>
<accession>A0A178EW96</accession>
<evidence type="ECO:0000313" key="2">
    <source>
        <dbReference type="Proteomes" id="UP000243015"/>
    </source>
</evidence>
<evidence type="ECO:0000313" key="1">
    <source>
        <dbReference type="EMBL" id="OAL64005.1"/>
    </source>
</evidence>
<comment type="caution">
    <text evidence="1">The sequence shown here is derived from an EMBL/GenBank/DDBJ whole genome shotgun (WGS) entry which is preliminary data.</text>
</comment>
<dbReference type="EMBL" id="LHPM01000017">
    <property type="protein sequence ID" value="OAL64005.1"/>
    <property type="molecule type" value="Genomic_DNA"/>
</dbReference>
<name>A0A178EW96_TRIRU</name>